<dbReference type="InterPro" id="IPR010998">
    <property type="entry name" value="Integrase_recombinase_N"/>
</dbReference>
<dbReference type="AlphaFoldDB" id="A0A8T1G5U2"/>
<dbReference type="Gene3D" id="1.10.150.130">
    <property type="match status" value="1"/>
</dbReference>
<evidence type="ECO:0000256" key="1">
    <source>
        <dbReference type="ARBA" id="ARBA00023125"/>
    </source>
</evidence>
<organism evidence="2 3">
    <name type="scientific">Phytophthora cactorum</name>
    <dbReference type="NCBI Taxonomy" id="29920"/>
    <lineage>
        <taxon>Eukaryota</taxon>
        <taxon>Sar</taxon>
        <taxon>Stramenopiles</taxon>
        <taxon>Oomycota</taxon>
        <taxon>Peronosporomycetes</taxon>
        <taxon>Peronosporales</taxon>
        <taxon>Peronosporaceae</taxon>
        <taxon>Phytophthora</taxon>
    </lineage>
</organism>
<dbReference type="EMBL" id="RCML01000182">
    <property type="protein sequence ID" value="KAG2986917.1"/>
    <property type="molecule type" value="Genomic_DNA"/>
</dbReference>
<gene>
    <name evidence="2" type="ORF">PC118_g7558</name>
</gene>
<dbReference type="VEuPathDB" id="FungiDB:PC110_g8355"/>
<comment type="caution">
    <text evidence="2">The sequence shown here is derived from an EMBL/GenBank/DDBJ whole genome shotgun (WGS) entry which is preliminary data.</text>
</comment>
<dbReference type="Proteomes" id="UP000697107">
    <property type="component" value="Unassembled WGS sequence"/>
</dbReference>
<protein>
    <submittedName>
        <fullName evidence="2">Uncharacterized protein</fullName>
    </submittedName>
</protein>
<reference evidence="2" key="1">
    <citation type="submission" date="2018-10" db="EMBL/GenBank/DDBJ databases">
        <title>Effector identification in a new, highly contiguous assembly of the strawberry crown rot pathogen Phytophthora cactorum.</title>
        <authorList>
            <person name="Armitage A.D."/>
            <person name="Nellist C.F."/>
            <person name="Bates H."/>
            <person name="Vickerstaff R.J."/>
            <person name="Harrison R.J."/>
        </authorList>
    </citation>
    <scope>NUCLEOTIDE SEQUENCE</scope>
    <source>
        <strain evidence="2">P415</strain>
    </source>
</reference>
<proteinExistence type="predicted"/>
<sequence>MASFEHCSSVAREIICCRRTSPATDVKLMAGDVATAYPNACTHSECVYMFAGHITEDNATVTDLTAAFGWTGSPGTYGMLGGAVVFQHRSSANASQPSEFYNYNWVDDHINVASDEGSKCAEFDRSLRWAMTIIMGPAAMNEDNLTPWRTRLKVLGLVFDTTAGTDPSPASIAALVTAWRNISANSPLWPPSFTTYARPSPTGNVYHPTCNRLAAPSHASGPADVISDFIIDVRLRGMGSNKPVWDSTIRIALHGIRHVFEDAGLPFPTDHPQVRMLLKGIGRRDAPPRQQEPVSIALLEAYLRSLDLQDSAEQALLGEGGGLCLDFFFVLRRSKIVATTATSFHWFALKTADVAVIDAEGSLTLDPSRAAAVCIRLEGRRQTKADRRLCAYCRDQDTHSFARCWVHYYSCAPRETCRWQS</sequence>
<dbReference type="SUPFAM" id="SSF47823">
    <property type="entry name" value="lambda integrase-like, N-terminal domain"/>
    <property type="match status" value="1"/>
</dbReference>
<name>A0A8T1G5U2_9STRA</name>
<evidence type="ECO:0000313" key="3">
    <source>
        <dbReference type="Proteomes" id="UP000697107"/>
    </source>
</evidence>
<dbReference type="VEuPathDB" id="FungiDB:PC110_g17540"/>
<dbReference type="GO" id="GO:0003677">
    <property type="term" value="F:DNA binding"/>
    <property type="evidence" value="ECO:0007669"/>
    <property type="project" value="UniProtKB-KW"/>
</dbReference>
<evidence type="ECO:0000313" key="2">
    <source>
        <dbReference type="EMBL" id="KAG2986917.1"/>
    </source>
</evidence>
<accession>A0A8T1G5U2</accession>
<keyword evidence="1" id="KW-0238">DNA-binding</keyword>